<dbReference type="EMBL" id="CAJNOM010000272">
    <property type="protein sequence ID" value="CAF1307885.1"/>
    <property type="molecule type" value="Genomic_DNA"/>
</dbReference>
<dbReference type="GO" id="GO:0016491">
    <property type="term" value="F:oxidoreductase activity"/>
    <property type="evidence" value="ECO:0007669"/>
    <property type="project" value="UniProtKB-KW"/>
</dbReference>
<accession>A0A813W050</accession>
<dbReference type="PANTHER" id="PTHR11709:SF414">
    <property type="entry name" value="ADR239WP"/>
    <property type="match status" value="1"/>
</dbReference>
<dbReference type="PANTHER" id="PTHR11709">
    <property type="entry name" value="MULTI-COPPER OXIDASE"/>
    <property type="match status" value="1"/>
</dbReference>
<dbReference type="Pfam" id="PF07731">
    <property type="entry name" value="Cu-oxidase_2"/>
    <property type="match status" value="1"/>
</dbReference>
<evidence type="ECO:0000256" key="1">
    <source>
        <dbReference type="ARBA" id="ARBA00010609"/>
    </source>
</evidence>
<keyword evidence="5" id="KW-1133">Transmembrane helix</keyword>
<feature type="transmembrane region" description="Helical" evidence="5">
    <location>
        <begin position="39"/>
        <end position="57"/>
    </location>
</feature>
<keyword evidence="11" id="KW-1185">Reference proteome</keyword>
<dbReference type="InterPro" id="IPR033138">
    <property type="entry name" value="Cu_oxidase_CS"/>
</dbReference>
<dbReference type="SUPFAM" id="SSF49503">
    <property type="entry name" value="Cupredoxins"/>
    <property type="match status" value="3"/>
</dbReference>
<evidence type="ECO:0000313" key="9">
    <source>
        <dbReference type="EMBL" id="CAF0850535.1"/>
    </source>
</evidence>
<evidence type="ECO:0000256" key="2">
    <source>
        <dbReference type="ARBA" id="ARBA00022723"/>
    </source>
</evidence>
<keyword evidence="2" id="KW-0479">Metal-binding</keyword>
<dbReference type="Pfam" id="PF07732">
    <property type="entry name" value="Cu-oxidase_3"/>
    <property type="match status" value="1"/>
</dbReference>
<comment type="caution">
    <text evidence="9">The sequence shown here is derived from an EMBL/GenBank/DDBJ whole genome shotgun (WGS) entry which is preliminary data.</text>
</comment>
<organism evidence="9 12">
    <name type="scientific">Adineta steineri</name>
    <dbReference type="NCBI Taxonomy" id="433720"/>
    <lineage>
        <taxon>Eukaryota</taxon>
        <taxon>Metazoa</taxon>
        <taxon>Spiralia</taxon>
        <taxon>Gnathifera</taxon>
        <taxon>Rotifera</taxon>
        <taxon>Eurotatoria</taxon>
        <taxon>Bdelloidea</taxon>
        <taxon>Adinetida</taxon>
        <taxon>Adinetidae</taxon>
        <taxon>Adineta</taxon>
    </lineage>
</organism>
<evidence type="ECO:0000313" key="11">
    <source>
        <dbReference type="Proteomes" id="UP000663832"/>
    </source>
</evidence>
<dbReference type="Proteomes" id="UP000663877">
    <property type="component" value="Unassembled WGS sequence"/>
</dbReference>
<dbReference type="EMBL" id="CAJNOI010000024">
    <property type="protein sequence ID" value="CAF0850535.1"/>
    <property type="molecule type" value="Genomic_DNA"/>
</dbReference>
<dbReference type="InterPro" id="IPR011707">
    <property type="entry name" value="Cu-oxidase-like_N"/>
</dbReference>
<comment type="similarity">
    <text evidence="1">Belongs to the multicopper oxidase family.</text>
</comment>
<dbReference type="InterPro" id="IPR002355">
    <property type="entry name" value="Cu_oxidase_Cu_BS"/>
</dbReference>
<evidence type="ECO:0000313" key="10">
    <source>
        <dbReference type="EMBL" id="CAF1307885.1"/>
    </source>
</evidence>
<feature type="compositionally biased region" description="Polar residues" evidence="4">
    <location>
        <begin position="148"/>
        <end position="166"/>
    </location>
</feature>
<proteinExistence type="inferred from homology"/>
<dbReference type="PROSITE" id="PS00080">
    <property type="entry name" value="MULTICOPPER_OXIDASE2"/>
    <property type="match status" value="1"/>
</dbReference>
<keyword evidence="3" id="KW-0560">Oxidoreductase</keyword>
<dbReference type="OrthoDB" id="2121828at2759"/>
<gene>
    <name evidence="9" type="ORF">BJG266_LOCUS7815</name>
    <name evidence="10" type="ORF">QVE165_LOCUS31620</name>
</gene>
<evidence type="ECO:0000256" key="4">
    <source>
        <dbReference type="SAM" id="MobiDB-lite"/>
    </source>
</evidence>
<dbReference type="AlphaFoldDB" id="A0A813W050"/>
<sequence>MKMYGDPGKRLLEIPEQVYPILPQPWWKSTLNAMQNNRLYVFVLVILIGTGIAIAFINRDTAHQQNDIITDNQGWIILKSLGWNTKYAADDQNTYNDGIQQYQSMNNKKSQLHENVNHMKYHHPPTSDDSQKLSQRFHPVNNHRRSRALSQNSNSITTTENNLSYQTTTQTSTSTTSKIATTSGMNTTTNGVEINLTLYIDTIYPYGKSNKAIISANYSFPGPPIEAYEGDILVIRVINQLDVPTTMHWHGLYQTTTPDMDGAVGITQCAIPPKNEMIYKFKAEPAGTAWYHGHLLERYTDGLYGPLIIHQRNEPNQDKYDSEQVLMVADWYNLQAHTQLLPWYLNPNNTDGNEPSPDAIVVNGKFTEALTISVSNSARIRFRIINTAAFSMYTVSIDGLPLHIIELDQVDTLPYTVNSFNINVAQRVSFYIDLSELSLEYTASGNLSTSAIYIRFQAMLSMYPVDILNYIPPYEQQRYPYPTFFNPLYLAILSFNGTNSTPSYTASSTTPALQNTVTPIDTNILAARPFYQNTTGIPNATYYLSLVIAFYTSANGINYAYLNNVTYSSDANYMSMTPAPTQGITSDEYAPLLYQMVTKSNNLGIPSPRIEPGSSLPTIQSDGYGHYLVPYEAIVDIYLNNTDTGEHPFHLHGHKFWIIATSDYPSAEFLYAGNYIQRDTVSVPALGWAKIRYVANKPGAWLFHCHIEWHMSAGLALAFITSPQQLLAEGYTISSDEQKLCQALQKFNKKQNSK</sequence>
<dbReference type="Pfam" id="PF00394">
    <property type="entry name" value="Cu-oxidase"/>
    <property type="match status" value="1"/>
</dbReference>
<dbReference type="InterPro" id="IPR011706">
    <property type="entry name" value="Cu-oxidase_C"/>
</dbReference>
<keyword evidence="5" id="KW-0472">Membrane</keyword>
<protein>
    <recommendedName>
        <fullName evidence="13">Multicopper oxidase</fullName>
    </recommendedName>
</protein>
<evidence type="ECO:0000259" key="6">
    <source>
        <dbReference type="Pfam" id="PF00394"/>
    </source>
</evidence>
<evidence type="ECO:0000259" key="8">
    <source>
        <dbReference type="Pfam" id="PF07732"/>
    </source>
</evidence>
<feature type="domain" description="Plastocyanin-like" evidence="6">
    <location>
        <begin position="324"/>
        <end position="441"/>
    </location>
</feature>
<dbReference type="Proteomes" id="UP000663832">
    <property type="component" value="Unassembled WGS sequence"/>
</dbReference>
<feature type="domain" description="Plastocyanin-like" evidence="7">
    <location>
        <begin position="626"/>
        <end position="724"/>
    </location>
</feature>
<dbReference type="PROSITE" id="PS00079">
    <property type="entry name" value="MULTICOPPER_OXIDASE1"/>
    <property type="match status" value="1"/>
</dbReference>
<evidence type="ECO:0000259" key="7">
    <source>
        <dbReference type="Pfam" id="PF07731"/>
    </source>
</evidence>
<keyword evidence="5" id="KW-0812">Transmembrane</keyword>
<dbReference type="InterPro" id="IPR001117">
    <property type="entry name" value="Cu-oxidase_2nd"/>
</dbReference>
<dbReference type="InterPro" id="IPR045087">
    <property type="entry name" value="Cu-oxidase_fam"/>
</dbReference>
<feature type="domain" description="Plastocyanin-like" evidence="8">
    <location>
        <begin position="202"/>
        <end position="313"/>
    </location>
</feature>
<dbReference type="Gene3D" id="2.60.40.420">
    <property type="entry name" value="Cupredoxins - blue copper proteins"/>
    <property type="match status" value="3"/>
</dbReference>
<evidence type="ECO:0008006" key="13">
    <source>
        <dbReference type="Google" id="ProtNLM"/>
    </source>
</evidence>
<evidence type="ECO:0000256" key="5">
    <source>
        <dbReference type="SAM" id="Phobius"/>
    </source>
</evidence>
<name>A0A813W050_9BILA</name>
<feature type="region of interest" description="Disordered" evidence="4">
    <location>
        <begin position="142"/>
        <end position="174"/>
    </location>
</feature>
<dbReference type="InterPro" id="IPR008972">
    <property type="entry name" value="Cupredoxin"/>
</dbReference>
<evidence type="ECO:0000256" key="3">
    <source>
        <dbReference type="ARBA" id="ARBA00023002"/>
    </source>
</evidence>
<reference evidence="9" key="1">
    <citation type="submission" date="2021-02" db="EMBL/GenBank/DDBJ databases">
        <authorList>
            <person name="Nowell W R."/>
        </authorList>
    </citation>
    <scope>NUCLEOTIDE SEQUENCE</scope>
</reference>
<dbReference type="GO" id="GO:0005507">
    <property type="term" value="F:copper ion binding"/>
    <property type="evidence" value="ECO:0007669"/>
    <property type="project" value="InterPro"/>
</dbReference>
<evidence type="ECO:0000313" key="12">
    <source>
        <dbReference type="Proteomes" id="UP000663877"/>
    </source>
</evidence>